<keyword evidence="8" id="KW-0808">Transferase</keyword>
<dbReference type="InterPro" id="IPR017941">
    <property type="entry name" value="Rieske_2Fe-2S"/>
</dbReference>
<comment type="cofactor">
    <cofactor evidence="1">
        <name>Fe cation</name>
        <dbReference type="ChEBI" id="CHEBI:24875"/>
    </cofactor>
</comment>
<dbReference type="InterPro" id="IPR001663">
    <property type="entry name" value="Rng_hydr_dOase-A"/>
</dbReference>
<dbReference type="Pfam" id="PF00355">
    <property type="entry name" value="Rieske"/>
    <property type="match status" value="1"/>
</dbReference>
<evidence type="ECO:0000256" key="2">
    <source>
        <dbReference type="ARBA" id="ARBA00022714"/>
    </source>
</evidence>
<feature type="domain" description="Rieske" evidence="7">
    <location>
        <begin position="32"/>
        <end position="145"/>
    </location>
</feature>
<dbReference type="PANTHER" id="PTHR43756:SF5">
    <property type="entry name" value="CHOLINE MONOOXYGENASE, CHLOROPLASTIC"/>
    <property type="match status" value="1"/>
</dbReference>
<keyword evidence="6" id="KW-0411">Iron-sulfur</keyword>
<keyword evidence="5" id="KW-0408">Iron</keyword>
<evidence type="ECO:0000259" key="7">
    <source>
        <dbReference type="PROSITE" id="PS51296"/>
    </source>
</evidence>
<dbReference type="GO" id="GO:0016491">
    <property type="term" value="F:oxidoreductase activity"/>
    <property type="evidence" value="ECO:0007669"/>
    <property type="project" value="UniProtKB-KW"/>
</dbReference>
<evidence type="ECO:0000256" key="4">
    <source>
        <dbReference type="ARBA" id="ARBA00023002"/>
    </source>
</evidence>
<dbReference type="Gene3D" id="2.102.10.10">
    <property type="entry name" value="Rieske [2Fe-2S] iron-sulphur domain"/>
    <property type="match status" value="1"/>
</dbReference>
<keyword evidence="2" id="KW-0001">2Fe-2S</keyword>
<dbReference type="Gene3D" id="3.90.380.10">
    <property type="entry name" value="Naphthalene 1,2-dioxygenase Alpha Subunit, Chain A, domain 1"/>
    <property type="match status" value="2"/>
</dbReference>
<dbReference type="PRINTS" id="PR00090">
    <property type="entry name" value="RNGDIOXGNASE"/>
</dbReference>
<evidence type="ECO:0000256" key="3">
    <source>
        <dbReference type="ARBA" id="ARBA00022723"/>
    </source>
</evidence>
<dbReference type="PROSITE" id="PS51296">
    <property type="entry name" value="RIESKE"/>
    <property type="match status" value="1"/>
</dbReference>
<dbReference type="InterPro" id="IPR015879">
    <property type="entry name" value="Ring_hydroxy_dOase_asu_C_dom"/>
</dbReference>
<gene>
    <name evidence="8" type="ORF">MGWOODY_XGa2614</name>
</gene>
<evidence type="ECO:0000256" key="5">
    <source>
        <dbReference type="ARBA" id="ARBA00023004"/>
    </source>
</evidence>
<dbReference type="CDD" id="cd00680">
    <property type="entry name" value="RHO_alpha_C"/>
    <property type="match status" value="1"/>
</dbReference>
<keyword evidence="4" id="KW-0560">Oxidoreductase</keyword>
<evidence type="ECO:0000256" key="1">
    <source>
        <dbReference type="ARBA" id="ARBA00001962"/>
    </source>
</evidence>
<accession>A0A160TVM2</accession>
<dbReference type="CDD" id="cd03469">
    <property type="entry name" value="Rieske_RO_Alpha_N"/>
    <property type="match status" value="1"/>
</dbReference>
<dbReference type="AlphaFoldDB" id="A0A160TVM2"/>
<reference evidence="8" key="1">
    <citation type="submission" date="2015-10" db="EMBL/GenBank/DDBJ databases">
        <authorList>
            <person name="Gilbert D.G."/>
        </authorList>
    </citation>
    <scope>NUCLEOTIDE SEQUENCE</scope>
</reference>
<proteinExistence type="predicted"/>
<dbReference type="GO" id="GO:0032259">
    <property type="term" value="P:methylation"/>
    <property type="evidence" value="ECO:0007669"/>
    <property type="project" value="UniProtKB-KW"/>
</dbReference>
<dbReference type="EMBL" id="CZRL01000082">
    <property type="protein sequence ID" value="CUS52516.1"/>
    <property type="molecule type" value="Genomic_DNA"/>
</dbReference>
<sequence length="372" mass="42297">MNHDIKRGLPNRYYDNRDDFLVERAKIFSPMWVCIGFANDVPGPGDVFPLEFMELPLLLVRDQDRRVRVFHNVCRHRGHLLVAEPCQLGHSLRCPYHSWTYALDGSLIRTPNIGGAGVHQVEGFDLTGLGLVQVRCALWHDLVFINLDGSAGSFDEFIEPLEKRWSKLWGKTGADHLRVPDDYGSIAFDLETNWKLAVENYLEAYHLPTVHPELNRISPLQDHEIHISEQFAGQVSHCYQLGAGSQDHLPIFPDWSSKLLQEADYPALFPNTLLGLQADHLFVMVVIPLGYGRTREEIRLYCVGDESLTERYQAMRQDQHAFWTRVFQEDFSAVMGMQKGRASPGFDGGVLSPLMDRATVAFHEWTGARLGV</sequence>
<dbReference type="InterPro" id="IPR036922">
    <property type="entry name" value="Rieske_2Fe-2S_sf"/>
</dbReference>
<dbReference type="Pfam" id="PF00848">
    <property type="entry name" value="Ring_hydroxyl_A"/>
    <property type="match status" value="1"/>
</dbReference>
<keyword evidence="3" id="KW-0479">Metal-binding</keyword>
<protein>
    <submittedName>
        <fullName evidence="8">GbcA Glycine betaine demethylase subunit A</fullName>
    </submittedName>
</protein>
<name>A0A160TVM2_9ZZZZ</name>
<organism evidence="8">
    <name type="scientific">hydrothermal vent metagenome</name>
    <dbReference type="NCBI Taxonomy" id="652676"/>
    <lineage>
        <taxon>unclassified sequences</taxon>
        <taxon>metagenomes</taxon>
        <taxon>ecological metagenomes</taxon>
    </lineage>
</organism>
<dbReference type="GO" id="GO:0005506">
    <property type="term" value="F:iron ion binding"/>
    <property type="evidence" value="ECO:0007669"/>
    <property type="project" value="InterPro"/>
</dbReference>
<evidence type="ECO:0000256" key="6">
    <source>
        <dbReference type="ARBA" id="ARBA00023014"/>
    </source>
</evidence>
<evidence type="ECO:0000313" key="8">
    <source>
        <dbReference type="EMBL" id="CUS52516.1"/>
    </source>
</evidence>
<keyword evidence="8" id="KW-0489">Methyltransferase</keyword>
<dbReference type="GO" id="GO:0051537">
    <property type="term" value="F:2 iron, 2 sulfur cluster binding"/>
    <property type="evidence" value="ECO:0007669"/>
    <property type="project" value="UniProtKB-KW"/>
</dbReference>
<dbReference type="SUPFAM" id="SSF50022">
    <property type="entry name" value="ISP domain"/>
    <property type="match status" value="1"/>
</dbReference>
<dbReference type="SUPFAM" id="SSF55961">
    <property type="entry name" value="Bet v1-like"/>
    <property type="match status" value="1"/>
</dbReference>
<dbReference type="PANTHER" id="PTHR43756">
    <property type="entry name" value="CHOLINE MONOOXYGENASE, CHLOROPLASTIC"/>
    <property type="match status" value="1"/>
</dbReference>
<dbReference type="GO" id="GO:0008168">
    <property type="term" value="F:methyltransferase activity"/>
    <property type="evidence" value="ECO:0007669"/>
    <property type="project" value="UniProtKB-KW"/>
</dbReference>